<geneLocation type="plasmid" evidence="2 3">
    <name>unnamed</name>
</geneLocation>
<feature type="compositionally biased region" description="Polar residues" evidence="1">
    <location>
        <begin position="1"/>
        <end position="13"/>
    </location>
</feature>
<organism evidence="2 3">
    <name type="scientific">Blastomonas fulva</name>
    <dbReference type="NCBI Taxonomy" id="1550728"/>
    <lineage>
        <taxon>Bacteria</taxon>
        <taxon>Pseudomonadati</taxon>
        <taxon>Pseudomonadota</taxon>
        <taxon>Alphaproteobacteria</taxon>
        <taxon>Sphingomonadales</taxon>
        <taxon>Sphingomonadaceae</taxon>
        <taxon>Blastomonas</taxon>
    </lineage>
</organism>
<keyword evidence="2" id="KW-0614">Plasmid</keyword>
<protein>
    <recommendedName>
        <fullName evidence="4">DUF736 domain-containing protein</fullName>
    </recommendedName>
</protein>
<proteinExistence type="predicted"/>
<feature type="region of interest" description="Disordered" evidence="1">
    <location>
        <begin position="222"/>
        <end position="279"/>
    </location>
</feature>
<feature type="compositionally biased region" description="Polar residues" evidence="1">
    <location>
        <begin position="47"/>
        <end position="59"/>
    </location>
</feature>
<evidence type="ECO:0000256" key="1">
    <source>
        <dbReference type="SAM" id="MobiDB-lite"/>
    </source>
</evidence>
<dbReference type="Pfam" id="PF05284">
    <property type="entry name" value="DUF736"/>
    <property type="match status" value="1"/>
</dbReference>
<feature type="region of interest" description="Disordered" evidence="1">
    <location>
        <begin position="1"/>
        <end position="106"/>
    </location>
</feature>
<evidence type="ECO:0000313" key="2">
    <source>
        <dbReference type="EMBL" id="ASR53679.1"/>
    </source>
</evidence>
<sequence length="279" mass="29569">MQVLPHSSRSTGWPASPRAMDPISSKPRPSWRASARLRTGPSPKLRSVQTAHGSKQGRFSSKPRIETPQPSGLERITRACGGWRTGRATGPEERGDGRRCSGQGVRTASGECDMNIGTLKANAEGVHIGRITTLTFSATVALRAFESTNERAPKFDLMALSADRRSWVKIGALWEYSSNETGECFLSGQIDDPSLSAPIPVAMFQQNDGSFNVAWRRSKPKASLDGFGSESEGALPPLTATGDEPASDRSVDSAAATGDGLGESTAPAPKGKTRASVDA</sequence>
<dbReference type="EMBL" id="CP020084">
    <property type="protein sequence ID" value="ASR53679.1"/>
    <property type="molecule type" value="Genomic_DNA"/>
</dbReference>
<dbReference type="InterPro" id="IPR007948">
    <property type="entry name" value="DUF736"/>
</dbReference>
<evidence type="ECO:0008006" key="4">
    <source>
        <dbReference type="Google" id="ProtNLM"/>
    </source>
</evidence>
<keyword evidence="3" id="KW-1185">Reference proteome</keyword>
<name>A0ABN5BD22_9SPHN</name>
<gene>
    <name evidence="2" type="ORF">B5J99_18765</name>
</gene>
<feature type="compositionally biased region" description="Basic and acidic residues" evidence="1">
    <location>
        <begin position="90"/>
        <end position="99"/>
    </location>
</feature>
<reference evidence="2 3" key="1">
    <citation type="submission" date="2017-03" db="EMBL/GenBank/DDBJ databases">
        <title>Complete genome sequence of Blastomonas fulva degrading microcsystin LR.</title>
        <authorList>
            <person name="Lee H.-g."/>
            <person name="Jin L."/>
            <person name="oh H.-M."/>
        </authorList>
    </citation>
    <scope>NUCLEOTIDE SEQUENCE [LARGE SCALE GENOMIC DNA]</scope>
    <source>
        <strain evidence="2 3">T2</strain>
        <plasmid evidence="2 3">unnamed</plasmid>
    </source>
</reference>
<evidence type="ECO:0000313" key="3">
    <source>
        <dbReference type="Proteomes" id="UP000258016"/>
    </source>
</evidence>
<accession>A0ABN5BD22</accession>
<dbReference type="Proteomes" id="UP000258016">
    <property type="component" value="Plasmid unnamed"/>
</dbReference>